<accession>A0A9P4TVM3</accession>
<dbReference type="AlphaFoldDB" id="A0A9P4TVM3"/>
<proteinExistence type="predicted"/>
<dbReference type="EMBL" id="MU007074">
    <property type="protein sequence ID" value="KAF2424509.1"/>
    <property type="molecule type" value="Genomic_DNA"/>
</dbReference>
<evidence type="ECO:0000313" key="1">
    <source>
        <dbReference type="EMBL" id="KAF2424509.1"/>
    </source>
</evidence>
<gene>
    <name evidence="1" type="ORF">EJ08DRAFT_552987</name>
</gene>
<reference evidence="1" key="1">
    <citation type="journal article" date="2020" name="Stud. Mycol.">
        <title>101 Dothideomycetes genomes: a test case for predicting lifestyles and emergence of pathogens.</title>
        <authorList>
            <person name="Haridas S."/>
            <person name="Albert R."/>
            <person name="Binder M."/>
            <person name="Bloem J."/>
            <person name="Labutti K."/>
            <person name="Salamov A."/>
            <person name="Andreopoulos B."/>
            <person name="Baker S."/>
            <person name="Barry K."/>
            <person name="Bills G."/>
            <person name="Bluhm B."/>
            <person name="Cannon C."/>
            <person name="Castanera R."/>
            <person name="Culley D."/>
            <person name="Daum C."/>
            <person name="Ezra D."/>
            <person name="Gonzalez J."/>
            <person name="Henrissat B."/>
            <person name="Kuo A."/>
            <person name="Liang C."/>
            <person name="Lipzen A."/>
            <person name="Lutzoni F."/>
            <person name="Magnuson J."/>
            <person name="Mondo S."/>
            <person name="Nolan M."/>
            <person name="Ohm R."/>
            <person name="Pangilinan J."/>
            <person name="Park H.-J."/>
            <person name="Ramirez L."/>
            <person name="Alfaro M."/>
            <person name="Sun H."/>
            <person name="Tritt A."/>
            <person name="Yoshinaga Y."/>
            <person name="Zwiers L.-H."/>
            <person name="Turgeon B."/>
            <person name="Goodwin S."/>
            <person name="Spatafora J."/>
            <person name="Crous P."/>
            <person name="Grigoriev I."/>
        </authorList>
    </citation>
    <scope>NUCLEOTIDE SEQUENCE</scope>
    <source>
        <strain evidence="1">CBS 130266</strain>
    </source>
</reference>
<evidence type="ECO:0000313" key="2">
    <source>
        <dbReference type="Proteomes" id="UP000800235"/>
    </source>
</evidence>
<name>A0A9P4TVM3_9PEZI</name>
<dbReference type="Proteomes" id="UP000800235">
    <property type="component" value="Unassembled WGS sequence"/>
</dbReference>
<protein>
    <submittedName>
        <fullName evidence="1">Uncharacterized protein</fullName>
    </submittedName>
</protein>
<feature type="non-terminal residue" evidence="1">
    <location>
        <position position="124"/>
    </location>
</feature>
<dbReference type="OrthoDB" id="3942644at2759"/>
<feature type="non-terminal residue" evidence="1">
    <location>
        <position position="1"/>
    </location>
</feature>
<sequence>CAADIDRLASGIQQNILDQQGEQASLQAIASQGQQGQVNMAQFMTMKAQLLSYVTAGIAVRQNNQALLPTGNPATAGLAMVASAQQMELSLSSSLSGDPSIDMATIQTLQGAFSGGIKQNMQNL</sequence>
<keyword evidence="2" id="KW-1185">Reference proteome</keyword>
<comment type="caution">
    <text evidence="1">The sequence shown here is derived from an EMBL/GenBank/DDBJ whole genome shotgun (WGS) entry which is preliminary data.</text>
</comment>
<organism evidence="1 2">
    <name type="scientific">Tothia fuscella</name>
    <dbReference type="NCBI Taxonomy" id="1048955"/>
    <lineage>
        <taxon>Eukaryota</taxon>
        <taxon>Fungi</taxon>
        <taxon>Dikarya</taxon>
        <taxon>Ascomycota</taxon>
        <taxon>Pezizomycotina</taxon>
        <taxon>Dothideomycetes</taxon>
        <taxon>Pleosporomycetidae</taxon>
        <taxon>Venturiales</taxon>
        <taxon>Cylindrosympodiaceae</taxon>
        <taxon>Tothia</taxon>
    </lineage>
</organism>